<dbReference type="AlphaFoldDB" id="A0A136IRY2"/>
<dbReference type="Pfam" id="PF01565">
    <property type="entry name" value="FAD_binding_4"/>
    <property type="match status" value="1"/>
</dbReference>
<dbReference type="Proteomes" id="UP000070501">
    <property type="component" value="Unassembled WGS sequence"/>
</dbReference>
<keyword evidence="3" id="KW-0274">FAD</keyword>
<dbReference type="PANTHER" id="PTHR42973:SF13">
    <property type="entry name" value="FAD-BINDING PCMH-TYPE DOMAIN-CONTAINING PROTEIN"/>
    <property type="match status" value="1"/>
</dbReference>
<dbReference type="Gene3D" id="3.30.465.10">
    <property type="match status" value="1"/>
</dbReference>
<dbReference type="STRING" id="196109.A0A136IRY2"/>
<evidence type="ECO:0000256" key="2">
    <source>
        <dbReference type="ARBA" id="ARBA00022630"/>
    </source>
</evidence>
<dbReference type="InParanoid" id="A0A136IRY2"/>
<dbReference type="EMBL" id="KQ964261">
    <property type="protein sequence ID" value="KXJ87723.1"/>
    <property type="molecule type" value="Genomic_DNA"/>
</dbReference>
<dbReference type="InterPro" id="IPR016166">
    <property type="entry name" value="FAD-bd_PCMH"/>
</dbReference>
<comment type="similarity">
    <text evidence="1">Belongs to the oxygen-dependent FAD-linked oxidoreductase family.</text>
</comment>
<sequence>MLAKINTLVLPVVALLVGAADAQQSTCNLVKAHTSITSWKRFQADYTKEQTEYWSTSNGALKPSCILTPTNADEVAAIVSILRDNNETFAIKSGGHNPNNYFASVDGGPLISTKNLNEVIFDRATETIRIGPGNRWDDVSKALDGTGYSAVGGRIGNVGVGGYMLGGGLSFMSTEYGWASNQVLEYTVVLANSSVVKITPDNHPDIYTALTTGGNNYGIVTSYLVKAHPQGQVWGGNLIFTATPNVTANLLSALRDFTENYPDEKAGIILTAERTFGTLVDLWIMFLYYNGPEPPKGLFDPFINAGKPINTCKTQSMHKLLSGNNWAVLKGSVYTIGTETISLPAKGPTGVEGDAVMRSVYDLWVNVSNKVKLVPGLVASIAFQPLPRVLTRKTRASAGGRDMLDLDDSIDRIVVELDYSFLSNSDYPKIDPVMRETYDGIKKVGNDAVAAGLAEDGYLPLFQNDCFYPQDYYGRLRPERKALAQKVRAELDPQGLWRDRTAGFKIDV</sequence>
<keyword evidence="4" id="KW-0560">Oxidoreductase</keyword>
<dbReference type="SUPFAM" id="SSF56176">
    <property type="entry name" value="FAD-binding/transporter-associated domain-like"/>
    <property type="match status" value="1"/>
</dbReference>
<dbReference type="InterPro" id="IPR050416">
    <property type="entry name" value="FAD-linked_Oxidoreductase"/>
</dbReference>
<name>A0A136IRY2_9PEZI</name>
<feature type="chain" id="PRO_5007293029" description="FAD-binding PCMH-type domain-containing protein" evidence="5">
    <location>
        <begin position="23"/>
        <end position="508"/>
    </location>
</feature>
<dbReference type="GO" id="GO:0071949">
    <property type="term" value="F:FAD binding"/>
    <property type="evidence" value="ECO:0007669"/>
    <property type="project" value="InterPro"/>
</dbReference>
<dbReference type="PANTHER" id="PTHR42973">
    <property type="entry name" value="BINDING OXIDOREDUCTASE, PUTATIVE (AFU_ORTHOLOGUE AFUA_1G17690)-RELATED"/>
    <property type="match status" value="1"/>
</dbReference>
<feature type="signal peptide" evidence="5">
    <location>
        <begin position="1"/>
        <end position="22"/>
    </location>
</feature>
<dbReference type="GO" id="GO:0016491">
    <property type="term" value="F:oxidoreductase activity"/>
    <property type="evidence" value="ECO:0007669"/>
    <property type="project" value="UniProtKB-KW"/>
</dbReference>
<protein>
    <recommendedName>
        <fullName evidence="6">FAD-binding PCMH-type domain-containing protein</fullName>
    </recommendedName>
</protein>
<evidence type="ECO:0000259" key="6">
    <source>
        <dbReference type="PROSITE" id="PS51387"/>
    </source>
</evidence>
<evidence type="ECO:0000256" key="1">
    <source>
        <dbReference type="ARBA" id="ARBA00005466"/>
    </source>
</evidence>
<keyword evidence="5" id="KW-0732">Signal</keyword>
<accession>A0A136IRY2</accession>
<dbReference type="InterPro" id="IPR016169">
    <property type="entry name" value="FAD-bd_PCMH_sub2"/>
</dbReference>
<evidence type="ECO:0000256" key="4">
    <source>
        <dbReference type="ARBA" id="ARBA00023002"/>
    </source>
</evidence>
<keyword evidence="8" id="KW-1185">Reference proteome</keyword>
<dbReference type="OrthoDB" id="2151789at2759"/>
<evidence type="ECO:0000313" key="7">
    <source>
        <dbReference type="EMBL" id="KXJ87723.1"/>
    </source>
</evidence>
<keyword evidence="2" id="KW-0285">Flavoprotein</keyword>
<dbReference type="InterPro" id="IPR036318">
    <property type="entry name" value="FAD-bd_PCMH-like_sf"/>
</dbReference>
<dbReference type="InterPro" id="IPR006094">
    <property type="entry name" value="Oxid_FAD_bind_N"/>
</dbReference>
<evidence type="ECO:0000313" key="8">
    <source>
        <dbReference type="Proteomes" id="UP000070501"/>
    </source>
</evidence>
<reference evidence="8" key="1">
    <citation type="submission" date="2016-02" db="EMBL/GenBank/DDBJ databases">
        <title>Draft genome sequence of Microdochium bolleyi, a fungal endophyte of beachgrass.</title>
        <authorList>
            <consortium name="DOE Joint Genome Institute"/>
            <person name="David A.S."/>
            <person name="May G."/>
            <person name="Haridas S."/>
            <person name="Lim J."/>
            <person name="Wang M."/>
            <person name="Labutti K."/>
            <person name="Lipzen A."/>
            <person name="Barry K."/>
            <person name="Grigoriev I.V."/>
        </authorList>
    </citation>
    <scope>NUCLEOTIDE SEQUENCE [LARGE SCALE GENOMIC DNA]</scope>
    <source>
        <strain evidence="8">J235TASD1</strain>
    </source>
</reference>
<evidence type="ECO:0000256" key="3">
    <source>
        <dbReference type="ARBA" id="ARBA00022827"/>
    </source>
</evidence>
<gene>
    <name evidence="7" type="ORF">Micbo1qcDRAFT_215589</name>
</gene>
<organism evidence="7 8">
    <name type="scientific">Microdochium bolleyi</name>
    <dbReference type="NCBI Taxonomy" id="196109"/>
    <lineage>
        <taxon>Eukaryota</taxon>
        <taxon>Fungi</taxon>
        <taxon>Dikarya</taxon>
        <taxon>Ascomycota</taxon>
        <taxon>Pezizomycotina</taxon>
        <taxon>Sordariomycetes</taxon>
        <taxon>Xylariomycetidae</taxon>
        <taxon>Xylariales</taxon>
        <taxon>Microdochiaceae</taxon>
        <taxon>Microdochium</taxon>
    </lineage>
</organism>
<dbReference type="PROSITE" id="PS51387">
    <property type="entry name" value="FAD_PCMH"/>
    <property type="match status" value="1"/>
</dbReference>
<evidence type="ECO:0000256" key="5">
    <source>
        <dbReference type="SAM" id="SignalP"/>
    </source>
</evidence>
<proteinExistence type="inferred from homology"/>
<feature type="domain" description="FAD-binding PCMH-type" evidence="6">
    <location>
        <begin position="59"/>
        <end position="230"/>
    </location>
</feature>